<dbReference type="Pfam" id="PF13649">
    <property type="entry name" value="Methyltransf_25"/>
    <property type="match status" value="1"/>
</dbReference>
<evidence type="ECO:0000313" key="3">
    <source>
        <dbReference type="Proteomes" id="UP001430172"/>
    </source>
</evidence>
<reference evidence="2" key="1">
    <citation type="submission" date="2021-02" db="EMBL/GenBank/DDBJ databases">
        <title>Phycicoccus sp. MQZ13P-5T, whole genome shotgun sequence.</title>
        <authorList>
            <person name="Tuo L."/>
        </authorList>
    </citation>
    <scope>NUCLEOTIDE SEQUENCE</scope>
    <source>
        <strain evidence="2">MQZ13P-5</strain>
    </source>
</reference>
<dbReference type="InterPro" id="IPR050508">
    <property type="entry name" value="Methyltransf_Superfamily"/>
</dbReference>
<dbReference type="InterPro" id="IPR029063">
    <property type="entry name" value="SAM-dependent_MTases_sf"/>
</dbReference>
<dbReference type="SUPFAM" id="SSF53335">
    <property type="entry name" value="S-adenosyl-L-methionine-dependent methyltransferases"/>
    <property type="match status" value="1"/>
</dbReference>
<dbReference type="InterPro" id="IPR041698">
    <property type="entry name" value="Methyltransf_25"/>
</dbReference>
<dbReference type="EMBL" id="JAFDVD010000006">
    <property type="protein sequence ID" value="MBM6399796.1"/>
    <property type="molecule type" value="Genomic_DNA"/>
</dbReference>
<accession>A0ABS2CIV1</accession>
<proteinExistence type="predicted"/>
<dbReference type="PANTHER" id="PTHR42912">
    <property type="entry name" value="METHYLTRANSFERASE"/>
    <property type="match status" value="1"/>
</dbReference>
<keyword evidence="2" id="KW-0489">Methyltransferase</keyword>
<protein>
    <submittedName>
        <fullName evidence="2">Class I SAM-dependent methyltransferase</fullName>
    </submittedName>
</protein>
<evidence type="ECO:0000313" key="2">
    <source>
        <dbReference type="EMBL" id="MBM6399796.1"/>
    </source>
</evidence>
<feature type="domain" description="Methyltransferase" evidence="1">
    <location>
        <begin position="55"/>
        <end position="145"/>
    </location>
</feature>
<gene>
    <name evidence="2" type="ORF">JQN70_05320</name>
</gene>
<dbReference type="PANTHER" id="PTHR42912:SF80">
    <property type="entry name" value="METHYLTRANSFERASE DOMAIN-CONTAINING PROTEIN"/>
    <property type="match status" value="1"/>
</dbReference>
<dbReference type="GO" id="GO:0008168">
    <property type="term" value="F:methyltransferase activity"/>
    <property type="evidence" value="ECO:0007669"/>
    <property type="project" value="UniProtKB-KW"/>
</dbReference>
<sequence length="218" mass="23482">MTVAGGSPEEVRAAYDAIAEDYAAAFPTTEPEQPVDLAMVDHFVGCVVGGGGRRVLDAGCGTGRMGRFLADRGCSVVGVDLSPGMLAMARRDHPDLDVREASITDLPFEDASFEGVLFWYSLIHLPDEAAAVALEEAARVLRPGGYVLVGSQKGEGTFDVGAVLRERGHDVALTRWHRGPRELLDLLHGAGLERTARLVREPLGRERHGQVFVLARRP</sequence>
<organism evidence="2 3">
    <name type="scientific">Phycicoccus sonneratiae</name>
    <dbReference type="NCBI Taxonomy" id="2807628"/>
    <lineage>
        <taxon>Bacteria</taxon>
        <taxon>Bacillati</taxon>
        <taxon>Actinomycetota</taxon>
        <taxon>Actinomycetes</taxon>
        <taxon>Micrococcales</taxon>
        <taxon>Intrasporangiaceae</taxon>
        <taxon>Phycicoccus</taxon>
    </lineage>
</organism>
<dbReference type="CDD" id="cd02440">
    <property type="entry name" value="AdoMet_MTases"/>
    <property type="match status" value="1"/>
</dbReference>
<keyword evidence="2" id="KW-0808">Transferase</keyword>
<evidence type="ECO:0000259" key="1">
    <source>
        <dbReference type="Pfam" id="PF13649"/>
    </source>
</evidence>
<keyword evidence="3" id="KW-1185">Reference proteome</keyword>
<dbReference type="GO" id="GO:0032259">
    <property type="term" value="P:methylation"/>
    <property type="evidence" value="ECO:0007669"/>
    <property type="project" value="UniProtKB-KW"/>
</dbReference>
<dbReference type="Proteomes" id="UP001430172">
    <property type="component" value="Unassembled WGS sequence"/>
</dbReference>
<dbReference type="Gene3D" id="3.40.50.150">
    <property type="entry name" value="Vaccinia Virus protein VP39"/>
    <property type="match status" value="1"/>
</dbReference>
<name>A0ABS2CIV1_9MICO</name>
<comment type="caution">
    <text evidence="2">The sequence shown here is derived from an EMBL/GenBank/DDBJ whole genome shotgun (WGS) entry which is preliminary data.</text>
</comment>